<sequence length="240" mass="24621">MGSRLVSFFLAGDDDDDDDDIPSPQPTPQPNDSTSPAAGEGSAVPGSDQAPNLLNQQSSGIDNPNGTGLVLPEIGNDFANPAGSLDFRLGNPQDFQFASAFGDFDKEFARDALDFYSLGVSIGGLSTGHTDLSGLYLPDTNTLAAGALGAAVGALIGFAAGTMIGGLPGGVAGADALLEPGFEIGVTVQEGIDDVLTRSAAVMGIEHETDAEDSRPVPTGFPTPSPNLWDEDRQQLSRLK</sequence>
<dbReference type="Proteomes" id="UP000534186">
    <property type="component" value="Unassembled WGS sequence"/>
</dbReference>
<evidence type="ECO:0000313" key="2">
    <source>
        <dbReference type="EMBL" id="NYF51205.1"/>
    </source>
</evidence>
<feature type="compositionally biased region" description="Acidic residues" evidence="1">
    <location>
        <begin position="12"/>
        <end position="21"/>
    </location>
</feature>
<organism evidence="2 3">
    <name type="scientific">Tunturiibacter lichenicola</name>
    <dbReference type="NCBI Taxonomy" id="2051959"/>
    <lineage>
        <taxon>Bacteria</taxon>
        <taxon>Pseudomonadati</taxon>
        <taxon>Acidobacteriota</taxon>
        <taxon>Terriglobia</taxon>
        <taxon>Terriglobales</taxon>
        <taxon>Acidobacteriaceae</taxon>
        <taxon>Tunturiibacter</taxon>
    </lineage>
</organism>
<feature type="compositionally biased region" description="Basic and acidic residues" evidence="1">
    <location>
        <begin position="230"/>
        <end position="240"/>
    </location>
</feature>
<accession>A0A7Y9NKS7</accession>
<evidence type="ECO:0000313" key="3">
    <source>
        <dbReference type="Proteomes" id="UP000534186"/>
    </source>
</evidence>
<reference evidence="2 3" key="1">
    <citation type="submission" date="2020-07" db="EMBL/GenBank/DDBJ databases">
        <title>Genomic Encyclopedia of Type Strains, Phase IV (KMG-V): Genome sequencing to study the core and pangenomes of soil and plant-associated prokaryotes.</title>
        <authorList>
            <person name="Whitman W."/>
        </authorList>
    </citation>
    <scope>NUCLEOTIDE SEQUENCE [LARGE SCALE GENOMIC DNA]</scope>
    <source>
        <strain evidence="2 3">M8UP30</strain>
    </source>
</reference>
<evidence type="ECO:0000256" key="1">
    <source>
        <dbReference type="SAM" id="MobiDB-lite"/>
    </source>
</evidence>
<gene>
    <name evidence="2" type="ORF">HDF12_001570</name>
</gene>
<dbReference type="EMBL" id="JACCCV010000001">
    <property type="protein sequence ID" value="NYF51205.1"/>
    <property type="molecule type" value="Genomic_DNA"/>
</dbReference>
<dbReference type="AlphaFoldDB" id="A0A7Y9NKS7"/>
<protein>
    <submittedName>
        <fullName evidence="2">Uncharacterized protein</fullName>
    </submittedName>
</protein>
<feature type="region of interest" description="Disordered" evidence="1">
    <location>
        <begin position="1"/>
        <end position="68"/>
    </location>
</feature>
<feature type="compositionally biased region" description="Polar residues" evidence="1">
    <location>
        <begin position="49"/>
        <end position="66"/>
    </location>
</feature>
<feature type="region of interest" description="Disordered" evidence="1">
    <location>
        <begin position="207"/>
        <end position="240"/>
    </location>
</feature>
<comment type="caution">
    <text evidence="2">The sequence shown here is derived from an EMBL/GenBank/DDBJ whole genome shotgun (WGS) entry which is preliminary data.</text>
</comment>
<proteinExistence type="predicted"/>
<name>A0A7Y9NKS7_9BACT</name>